<proteinExistence type="predicted"/>
<comment type="caution">
    <text evidence="1">The sequence shown here is derived from an EMBL/GenBank/DDBJ whole genome shotgun (WGS) entry which is preliminary data.</text>
</comment>
<dbReference type="EMBL" id="BMND01000008">
    <property type="protein sequence ID" value="GGN43247.1"/>
    <property type="molecule type" value="Genomic_DNA"/>
</dbReference>
<dbReference type="Pfam" id="PF17196">
    <property type="entry name" value="DUF5133"/>
    <property type="match status" value="1"/>
</dbReference>
<dbReference type="Proteomes" id="UP000600080">
    <property type="component" value="Unassembled WGS sequence"/>
</dbReference>
<dbReference type="RefSeq" id="WP_189097623.1">
    <property type="nucleotide sequence ID" value="NZ_BMND01000008.1"/>
</dbReference>
<gene>
    <name evidence="1" type="ORF">GCM10012285_24450</name>
</gene>
<reference evidence="2" key="1">
    <citation type="journal article" date="2019" name="Int. J. Syst. Evol. Microbiol.">
        <title>The Global Catalogue of Microorganisms (GCM) 10K type strain sequencing project: providing services to taxonomists for standard genome sequencing and annotation.</title>
        <authorList>
            <consortium name="The Broad Institute Genomics Platform"/>
            <consortium name="The Broad Institute Genome Sequencing Center for Infectious Disease"/>
            <person name="Wu L."/>
            <person name="Ma J."/>
        </authorList>
    </citation>
    <scope>NUCLEOTIDE SEQUENCE [LARGE SCALE GENOMIC DNA]</scope>
    <source>
        <strain evidence="2">CGMCC 4.7323</strain>
    </source>
</reference>
<keyword evidence="2" id="KW-1185">Reference proteome</keyword>
<evidence type="ECO:0000313" key="2">
    <source>
        <dbReference type="Proteomes" id="UP000600080"/>
    </source>
</evidence>
<dbReference type="InterPro" id="IPR033457">
    <property type="entry name" value="DUF5133"/>
</dbReference>
<sequence length="75" mass="7960">MLMAHPALLRELVGEYEALQAVQTERGNREPSGPMIDVACALCISTGTCDVDAALIAAYHQLPGAQVHEDSLLAL</sequence>
<evidence type="ECO:0000313" key="1">
    <source>
        <dbReference type="EMBL" id="GGN43247.1"/>
    </source>
</evidence>
<organism evidence="1 2">
    <name type="scientific">Streptomyces kronopolitis</name>
    <dbReference type="NCBI Taxonomy" id="1612435"/>
    <lineage>
        <taxon>Bacteria</taxon>
        <taxon>Bacillati</taxon>
        <taxon>Actinomycetota</taxon>
        <taxon>Actinomycetes</taxon>
        <taxon>Kitasatosporales</taxon>
        <taxon>Streptomycetaceae</taxon>
        <taxon>Streptomyces</taxon>
    </lineage>
</organism>
<accession>A0ABQ2JBS0</accession>
<protein>
    <submittedName>
        <fullName evidence="1">DUF5133 domain-containing protein</fullName>
    </submittedName>
</protein>
<name>A0ABQ2JBS0_9ACTN</name>
<dbReference type="GeneID" id="301548241"/>